<comment type="caution">
    <text evidence="1">The sequence shown here is derived from an EMBL/GenBank/DDBJ whole genome shotgun (WGS) entry which is preliminary data.</text>
</comment>
<reference evidence="1 2" key="1">
    <citation type="submission" date="2021-07" db="EMBL/GenBank/DDBJ databases">
        <authorList>
            <person name="Palmer J.M."/>
        </authorList>
    </citation>
    <scope>NUCLEOTIDE SEQUENCE [LARGE SCALE GENOMIC DNA]</scope>
    <source>
        <strain evidence="1 2">AT_MEX2019</strain>
        <tissue evidence="1">Muscle</tissue>
    </source>
</reference>
<dbReference type="Proteomes" id="UP001345963">
    <property type="component" value="Unassembled WGS sequence"/>
</dbReference>
<accession>A0ABU7C2Z9</accession>
<dbReference type="EMBL" id="JAHUTI010073132">
    <property type="protein sequence ID" value="MED6256123.1"/>
    <property type="molecule type" value="Genomic_DNA"/>
</dbReference>
<name>A0ABU7C2Z9_9TELE</name>
<evidence type="ECO:0000313" key="2">
    <source>
        <dbReference type="Proteomes" id="UP001345963"/>
    </source>
</evidence>
<gene>
    <name evidence="1" type="ORF">ATANTOWER_020276</name>
</gene>
<organism evidence="1 2">
    <name type="scientific">Ataeniobius toweri</name>
    <dbReference type="NCBI Taxonomy" id="208326"/>
    <lineage>
        <taxon>Eukaryota</taxon>
        <taxon>Metazoa</taxon>
        <taxon>Chordata</taxon>
        <taxon>Craniata</taxon>
        <taxon>Vertebrata</taxon>
        <taxon>Euteleostomi</taxon>
        <taxon>Actinopterygii</taxon>
        <taxon>Neopterygii</taxon>
        <taxon>Teleostei</taxon>
        <taxon>Neoteleostei</taxon>
        <taxon>Acanthomorphata</taxon>
        <taxon>Ovalentaria</taxon>
        <taxon>Atherinomorphae</taxon>
        <taxon>Cyprinodontiformes</taxon>
        <taxon>Goodeidae</taxon>
        <taxon>Ataeniobius</taxon>
    </lineage>
</organism>
<protein>
    <submittedName>
        <fullName evidence="1">Uncharacterized protein</fullName>
    </submittedName>
</protein>
<sequence>MMRPPPCFTVWMVYWGDGMCWVCARQRSPWWQKSSILLYNLDSLTDDIFISLVADPLPHHFFLFTCTLHARINTTFELAEAGLGSFHTPVRYFPSVVGGQEREWA</sequence>
<proteinExistence type="predicted"/>
<evidence type="ECO:0000313" key="1">
    <source>
        <dbReference type="EMBL" id="MED6256123.1"/>
    </source>
</evidence>
<keyword evidence="2" id="KW-1185">Reference proteome</keyword>